<dbReference type="SUPFAM" id="SSF52777">
    <property type="entry name" value="CoA-dependent acyltransferases"/>
    <property type="match status" value="1"/>
</dbReference>
<dbReference type="Gene3D" id="3.30.559.10">
    <property type="entry name" value="Chloramphenicol acetyltransferase-like domain"/>
    <property type="match status" value="1"/>
</dbReference>
<name>A0AA36JRV4_9DINO</name>
<accession>A0AA36JRV4</accession>
<comment type="caution">
    <text evidence="1">The sequence shown here is derived from an EMBL/GenBank/DDBJ whole genome shotgun (WGS) entry which is preliminary data.</text>
</comment>
<protein>
    <submittedName>
        <fullName evidence="1">Uncharacterized protein</fullName>
    </submittedName>
</protein>
<dbReference type="Gene3D" id="3.40.50.12780">
    <property type="entry name" value="N-terminal domain of ligase-like"/>
    <property type="match status" value="1"/>
</dbReference>
<dbReference type="SUPFAM" id="SSF56801">
    <property type="entry name" value="Acetyl-CoA synthetase-like"/>
    <property type="match status" value="1"/>
</dbReference>
<proteinExistence type="predicted"/>
<dbReference type="AlphaFoldDB" id="A0AA36JRV4"/>
<gene>
    <name evidence="1" type="ORF">EVOR1521_LOCUS30966</name>
</gene>
<dbReference type="InterPro" id="IPR042099">
    <property type="entry name" value="ANL_N_sf"/>
</dbReference>
<keyword evidence="2" id="KW-1185">Reference proteome</keyword>
<organism evidence="1 2">
    <name type="scientific">Effrenium voratum</name>
    <dbReference type="NCBI Taxonomy" id="2562239"/>
    <lineage>
        <taxon>Eukaryota</taxon>
        <taxon>Sar</taxon>
        <taxon>Alveolata</taxon>
        <taxon>Dinophyceae</taxon>
        <taxon>Suessiales</taxon>
        <taxon>Symbiodiniaceae</taxon>
        <taxon>Effrenium</taxon>
    </lineage>
</organism>
<dbReference type="InterPro" id="IPR023213">
    <property type="entry name" value="CAT-like_dom_sf"/>
</dbReference>
<evidence type="ECO:0000313" key="1">
    <source>
        <dbReference type="EMBL" id="CAJ1410019.1"/>
    </source>
</evidence>
<sequence>MKAERCDVELGKAWKRAGVKVADLLIATEYFLTFASCHLELAHSDGRPAHAMRSVSDGAKVFLLDEDFRPRPPSAEELTGLLGVAGPQVTPGYVERVGDGPPVIGSGPLSADMFKVIDGEWVLVPKDIMKRRPDNSFVSVGRGGGTVKVRGGVLMSTNTVEVQLEHGGDVAACCITEPVHVEGGASVVLELRAGDQWSLRNSLQQASFLRMPVLFVCKMPRNESTGKVQKSLVQELRLAESDLEASHRRQLRHAQAAQAAWYWRIARPVLLVCVVQPRTLLRLLQAVYHPKSFLFALLGIAPEGVLQFALAAWSYGALAQAKQLGAWSPLAGLPGLALAASPVSLASAVLVALVALWKCEGKSKELERLQALRDQVGSLRLCISLALVVRALPQEVTWLYSLGLWVLYTCNRRLTTKEGWPQKLWSFAASACESARYMACFPVLFALALPSIVQDQFKDFSWRHLPEAPSPCARDQVGAGYKGAFAQMQRVSGGMWRKRIWVETDYVPQDPTSMQEAPRVLAAATGAQQLAQQLARQAGVDFRSVDSLRIARLSVLLKKYMRPKSGSEPLEFNELREACSEEASFLHLAEERLEVGAQEEASGPQTSLLGRLRRWLTGVRIHREGATNAPWDCQVDVLLRREGRQLQLPMLREALEAVLRQQPMLRAQVPPDDGTDLQLLNGRNGLSTTVASVWSMLGELGLFESMPLLGSAVSAAIWQCWPRTVILEDAPSFEIPVLSRTTGKVDADEVYSVLNESGWGWWKSASALNLCLVNLESEGTITSFLYCSVTHKYGDGGAAAALVTALGEAYDTLANGGALSSAEHPVETVNQQRLWKYLTSPGQEGQVDMYLFDIVSDMHNHAYGQSVGVDLGASVCDLLRAAALRLSCSEEIAWLSCLSCAMLRLLPDEKLLKIMLVHNGRLGDAEGAVACVSNYVMITIPCLDRYNTPLADVCSRVKHAVTHGQFRRPSPCEQAHARINIGGMIGTDGQFTQLFRSPRGGREPGWSRAPYVIQLRMDNEGGIWCVKDFKCHQMLDASTYWTSVVCAAQEIAEGCFTNPLAE</sequence>
<dbReference type="EMBL" id="CAUJNA010003801">
    <property type="protein sequence ID" value="CAJ1410019.1"/>
    <property type="molecule type" value="Genomic_DNA"/>
</dbReference>
<evidence type="ECO:0000313" key="2">
    <source>
        <dbReference type="Proteomes" id="UP001178507"/>
    </source>
</evidence>
<dbReference type="Proteomes" id="UP001178507">
    <property type="component" value="Unassembled WGS sequence"/>
</dbReference>
<reference evidence="1" key="1">
    <citation type="submission" date="2023-08" db="EMBL/GenBank/DDBJ databases">
        <authorList>
            <person name="Chen Y."/>
            <person name="Shah S."/>
            <person name="Dougan E. K."/>
            <person name="Thang M."/>
            <person name="Chan C."/>
        </authorList>
    </citation>
    <scope>NUCLEOTIDE SEQUENCE</scope>
</reference>